<dbReference type="EMBL" id="CP108253">
    <property type="protein sequence ID" value="WTU42670.1"/>
    <property type="molecule type" value="Genomic_DNA"/>
</dbReference>
<gene>
    <name evidence="1" type="ORF">OHV25_25375</name>
</gene>
<accession>A0AAU2H457</accession>
<proteinExistence type="predicted"/>
<reference evidence="1" key="1">
    <citation type="submission" date="2022-10" db="EMBL/GenBank/DDBJ databases">
        <title>The complete genomes of actinobacterial strains from the NBC collection.</title>
        <authorList>
            <person name="Joergensen T.S."/>
            <person name="Alvarez Arevalo M."/>
            <person name="Sterndorff E.B."/>
            <person name="Faurdal D."/>
            <person name="Vuksanovic O."/>
            <person name="Mourched A.-S."/>
            <person name="Charusanti P."/>
            <person name="Shaw S."/>
            <person name="Blin K."/>
            <person name="Weber T."/>
        </authorList>
    </citation>
    <scope>NUCLEOTIDE SEQUENCE</scope>
    <source>
        <strain evidence="1">NBC_00060</strain>
    </source>
</reference>
<protein>
    <recommendedName>
        <fullName evidence="2">HNH endonuclease</fullName>
    </recommendedName>
</protein>
<organism evidence="1">
    <name type="scientific">Streptomyces sp. NBC_00060</name>
    <dbReference type="NCBI Taxonomy" id="2975636"/>
    <lineage>
        <taxon>Bacteria</taxon>
        <taxon>Bacillati</taxon>
        <taxon>Actinomycetota</taxon>
        <taxon>Actinomycetes</taxon>
        <taxon>Kitasatosporales</taxon>
        <taxon>Streptomycetaceae</taxon>
        <taxon>Streptomyces</taxon>
    </lineage>
</organism>
<dbReference type="AlphaFoldDB" id="A0AAU2H457"/>
<name>A0AAU2H457_9ACTN</name>
<sequence>MTVSLTDAARLLAEPTPLPVPGQLALDDATPAPAGLAEAFDARTRQTDDGHREWIAGTTTHGVGRFQYNGAAYTTMRAAFILRTGRQPVGTVRPVCEQPRCCEPEHVDDQATRQRDRAALAAVLGMTHRPPSCDHDRAVHGRHRADGRRYCNACNNAKAQPNCEYGNPPCGAKAVRPYPCGPRCEEHQPARTRPYYSAP</sequence>
<evidence type="ECO:0000313" key="1">
    <source>
        <dbReference type="EMBL" id="WTU42670.1"/>
    </source>
</evidence>
<evidence type="ECO:0008006" key="2">
    <source>
        <dbReference type="Google" id="ProtNLM"/>
    </source>
</evidence>